<reference evidence="2" key="1">
    <citation type="submission" date="2018-11" db="EMBL/GenBank/DDBJ databases">
        <authorList>
            <consortium name="Pathogen Informatics"/>
        </authorList>
    </citation>
    <scope>NUCLEOTIDE SEQUENCE</scope>
</reference>
<dbReference type="EMBL" id="CAAALY010262839">
    <property type="protein sequence ID" value="VEL39876.1"/>
    <property type="molecule type" value="Genomic_DNA"/>
</dbReference>
<evidence type="ECO:0000313" key="2">
    <source>
        <dbReference type="EMBL" id="VEL39876.1"/>
    </source>
</evidence>
<dbReference type="Proteomes" id="UP000784294">
    <property type="component" value="Unassembled WGS sequence"/>
</dbReference>
<protein>
    <submittedName>
        <fullName evidence="2">Uncharacterized protein</fullName>
    </submittedName>
</protein>
<comment type="caution">
    <text evidence="2">The sequence shown here is derived from an EMBL/GenBank/DDBJ whole genome shotgun (WGS) entry which is preliminary data.</text>
</comment>
<evidence type="ECO:0000313" key="3">
    <source>
        <dbReference type="Proteomes" id="UP000784294"/>
    </source>
</evidence>
<dbReference type="GO" id="GO:0045721">
    <property type="term" value="P:negative regulation of gluconeogenesis"/>
    <property type="evidence" value="ECO:0007669"/>
    <property type="project" value="TreeGrafter"/>
</dbReference>
<dbReference type="GO" id="GO:0007039">
    <property type="term" value="P:protein catabolic process in the vacuole"/>
    <property type="evidence" value="ECO:0007669"/>
    <property type="project" value="TreeGrafter"/>
</dbReference>
<dbReference type="PANTHER" id="PTHR14534:SF3">
    <property type="entry name" value="GID COMPLEX SUBUNIT 4 HOMOLOG"/>
    <property type="match status" value="1"/>
</dbReference>
<proteinExistence type="inferred from homology"/>
<dbReference type="InterPro" id="IPR018618">
    <property type="entry name" value="GID4/10-like"/>
</dbReference>
<sequence>MLGVFDVPIEPNKAIHAVVTSVLHNGAIFFGYQTSKGKEYNVEVTIQYVDYDEKFLCGFLKIDNLTEEYPSLTTYFEGEIVCKKFPFATGKWDATLETDILHWNKIPAIENFSNILDSDFNYSKLENSDYIFMRWKEKFLVPDPHIKDINGASFAGFYYISLNRVDGKITGYYYHLYSERYQSLNLSYRPEKAQTMFQFR</sequence>
<keyword evidence="3" id="KW-1185">Reference proteome</keyword>
<dbReference type="GO" id="GO:0034657">
    <property type="term" value="C:GID complex"/>
    <property type="evidence" value="ECO:0007669"/>
    <property type="project" value="TreeGrafter"/>
</dbReference>
<evidence type="ECO:0000256" key="1">
    <source>
        <dbReference type="ARBA" id="ARBA00061469"/>
    </source>
</evidence>
<dbReference type="AlphaFoldDB" id="A0A3S5BU12"/>
<name>A0A3S5BU12_9PLAT</name>
<dbReference type="GO" id="GO:0006623">
    <property type="term" value="P:protein targeting to vacuole"/>
    <property type="evidence" value="ECO:0007669"/>
    <property type="project" value="TreeGrafter"/>
</dbReference>
<gene>
    <name evidence="2" type="ORF">PXEA_LOCUS33316</name>
</gene>
<comment type="similarity">
    <text evidence="1">Belongs to the GID4/VID24 family.</text>
</comment>
<dbReference type="Pfam" id="PF09783">
    <property type="entry name" value="Vac_ImportDeg"/>
    <property type="match status" value="1"/>
</dbReference>
<dbReference type="PANTHER" id="PTHR14534">
    <property type="entry name" value="VACUOLAR IMPORT AND DEGRADATION PROTEIN 24"/>
    <property type="match status" value="1"/>
</dbReference>
<organism evidence="2 3">
    <name type="scientific">Protopolystoma xenopodis</name>
    <dbReference type="NCBI Taxonomy" id="117903"/>
    <lineage>
        <taxon>Eukaryota</taxon>
        <taxon>Metazoa</taxon>
        <taxon>Spiralia</taxon>
        <taxon>Lophotrochozoa</taxon>
        <taxon>Platyhelminthes</taxon>
        <taxon>Monogenea</taxon>
        <taxon>Polyopisthocotylea</taxon>
        <taxon>Polystomatidea</taxon>
        <taxon>Polystomatidae</taxon>
        <taxon>Protopolystoma</taxon>
    </lineage>
</organism>
<dbReference type="GO" id="GO:0043161">
    <property type="term" value="P:proteasome-mediated ubiquitin-dependent protein catabolic process"/>
    <property type="evidence" value="ECO:0007669"/>
    <property type="project" value="TreeGrafter"/>
</dbReference>
<accession>A0A3S5BU12</accession>
<dbReference type="OrthoDB" id="62at2759"/>
<dbReference type="GO" id="GO:0005773">
    <property type="term" value="C:vacuole"/>
    <property type="evidence" value="ECO:0007669"/>
    <property type="project" value="GOC"/>
</dbReference>